<name>A0ABU8PHY3_9HYPH</name>
<sequence>MTNLKISQVNGVTRCTFEIEDNELQQLERLQLNRADGDIPYLSALKAALVLEAIFQRLHNEAIDKALDQ</sequence>
<protein>
    <submittedName>
        <fullName evidence="1">Uncharacterized protein</fullName>
    </submittedName>
</protein>
<gene>
    <name evidence="1" type="ORF">WH297_19285</name>
</gene>
<dbReference type="RefSeq" id="WP_105544246.1">
    <property type="nucleotide sequence ID" value="NZ_JBBGZH010000002.1"/>
</dbReference>
<evidence type="ECO:0000313" key="2">
    <source>
        <dbReference type="Proteomes" id="UP001375812"/>
    </source>
</evidence>
<keyword evidence="2" id="KW-1185">Reference proteome</keyword>
<comment type="caution">
    <text evidence="1">The sequence shown here is derived from an EMBL/GenBank/DDBJ whole genome shotgun (WGS) entry which is preliminary data.</text>
</comment>
<accession>A0ABU8PHY3</accession>
<organism evidence="1 2">
    <name type="scientific">Ochrobactrum vermis</name>
    <dbReference type="NCBI Taxonomy" id="1827297"/>
    <lineage>
        <taxon>Bacteria</taxon>
        <taxon>Pseudomonadati</taxon>
        <taxon>Pseudomonadota</taxon>
        <taxon>Alphaproteobacteria</taxon>
        <taxon>Hyphomicrobiales</taxon>
        <taxon>Brucellaceae</taxon>
        <taxon>Brucella/Ochrobactrum group</taxon>
        <taxon>Ochrobactrum</taxon>
    </lineage>
</organism>
<evidence type="ECO:0000313" key="1">
    <source>
        <dbReference type="EMBL" id="MEJ5021860.1"/>
    </source>
</evidence>
<reference evidence="1 2" key="1">
    <citation type="submission" date="2023-12" db="EMBL/GenBank/DDBJ databases">
        <title>Gut-associated functions are favored during microbiome assembly across C. elegans life.</title>
        <authorList>
            <person name="Zimmermann J."/>
        </authorList>
    </citation>
    <scope>NUCLEOTIDE SEQUENCE [LARGE SCALE GENOMIC DNA]</scope>
    <source>
        <strain evidence="1 2">MYb71</strain>
    </source>
</reference>
<proteinExistence type="predicted"/>
<dbReference type="EMBL" id="JBBGZH010000002">
    <property type="protein sequence ID" value="MEJ5021860.1"/>
    <property type="molecule type" value="Genomic_DNA"/>
</dbReference>
<dbReference type="Proteomes" id="UP001375812">
    <property type="component" value="Unassembled WGS sequence"/>
</dbReference>